<comment type="caution">
    <text evidence="1">The sequence shown here is derived from an EMBL/GenBank/DDBJ whole genome shotgun (WGS) entry which is preliminary data.</text>
</comment>
<dbReference type="EMBL" id="BPLR01004201">
    <property type="protein sequence ID" value="GIX93142.1"/>
    <property type="molecule type" value="Genomic_DNA"/>
</dbReference>
<evidence type="ECO:0000313" key="1">
    <source>
        <dbReference type="EMBL" id="GIX93142.1"/>
    </source>
</evidence>
<organism evidence="1 2">
    <name type="scientific">Caerostris extrusa</name>
    <name type="common">Bark spider</name>
    <name type="synonym">Caerostris bankana</name>
    <dbReference type="NCBI Taxonomy" id="172846"/>
    <lineage>
        <taxon>Eukaryota</taxon>
        <taxon>Metazoa</taxon>
        <taxon>Ecdysozoa</taxon>
        <taxon>Arthropoda</taxon>
        <taxon>Chelicerata</taxon>
        <taxon>Arachnida</taxon>
        <taxon>Araneae</taxon>
        <taxon>Araneomorphae</taxon>
        <taxon>Entelegynae</taxon>
        <taxon>Araneoidea</taxon>
        <taxon>Araneidae</taxon>
        <taxon>Caerostris</taxon>
    </lineage>
</organism>
<gene>
    <name evidence="1" type="ORF">CEXT_264141</name>
</gene>
<name>A0AAV4P7D1_CAEEX</name>
<dbReference type="Proteomes" id="UP001054945">
    <property type="component" value="Unassembled WGS sequence"/>
</dbReference>
<evidence type="ECO:0000313" key="2">
    <source>
        <dbReference type="Proteomes" id="UP001054945"/>
    </source>
</evidence>
<protein>
    <submittedName>
        <fullName evidence="1">Uncharacterized protein</fullName>
    </submittedName>
</protein>
<reference evidence="1 2" key="1">
    <citation type="submission" date="2021-06" db="EMBL/GenBank/DDBJ databases">
        <title>Caerostris extrusa draft genome.</title>
        <authorList>
            <person name="Kono N."/>
            <person name="Arakawa K."/>
        </authorList>
    </citation>
    <scope>NUCLEOTIDE SEQUENCE [LARGE SCALE GENOMIC DNA]</scope>
</reference>
<proteinExistence type="predicted"/>
<keyword evidence="2" id="KW-1185">Reference proteome</keyword>
<sequence>MGCAEICSGVPPPSRWNVQVGLECVMKPVVAERSYSIPHCRIATILLLDLGNISILVLKPIPEISFCLFYEKLKLIK</sequence>
<accession>A0AAV4P7D1</accession>
<dbReference type="AlphaFoldDB" id="A0AAV4P7D1"/>